<evidence type="ECO:0000256" key="1">
    <source>
        <dbReference type="PROSITE-ProRule" id="PRU00042"/>
    </source>
</evidence>
<sequence length="109" mass="12784">MEVLGASIQYYIPWVLVYGFEKVIMRVIANKRTRKHGCATMLMHCASIPGRNKCAACYRQFNKMEHLVEYMRIWYHSGHEPKCGICRKHCRSVESLREHLIVALVRSMI</sequence>
<reference evidence="3" key="2">
    <citation type="submission" date="2023-05" db="EMBL/GenBank/DDBJ databases">
        <authorList>
            <person name="Schelkunov M.I."/>
        </authorList>
    </citation>
    <scope>NUCLEOTIDE SEQUENCE</scope>
    <source>
        <strain evidence="3">Hsosn_3</strain>
        <tissue evidence="3">Leaf</tissue>
    </source>
</reference>
<dbReference type="Proteomes" id="UP001237642">
    <property type="component" value="Unassembled WGS sequence"/>
</dbReference>
<name>A0AAD8IAS4_9APIA</name>
<organism evidence="3 4">
    <name type="scientific">Heracleum sosnowskyi</name>
    <dbReference type="NCBI Taxonomy" id="360622"/>
    <lineage>
        <taxon>Eukaryota</taxon>
        <taxon>Viridiplantae</taxon>
        <taxon>Streptophyta</taxon>
        <taxon>Embryophyta</taxon>
        <taxon>Tracheophyta</taxon>
        <taxon>Spermatophyta</taxon>
        <taxon>Magnoliopsida</taxon>
        <taxon>eudicotyledons</taxon>
        <taxon>Gunneridae</taxon>
        <taxon>Pentapetalae</taxon>
        <taxon>asterids</taxon>
        <taxon>campanulids</taxon>
        <taxon>Apiales</taxon>
        <taxon>Apiaceae</taxon>
        <taxon>Apioideae</taxon>
        <taxon>apioid superclade</taxon>
        <taxon>Tordylieae</taxon>
        <taxon>Tordyliinae</taxon>
        <taxon>Heracleum</taxon>
    </lineage>
</organism>
<feature type="domain" description="C2H2-type" evidence="2">
    <location>
        <begin position="52"/>
        <end position="81"/>
    </location>
</feature>
<keyword evidence="1" id="KW-0863">Zinc-finger</keyword>
<evidence type="ECO:0000313" key="3">
    <source>
        <dbReference type="EMBL" id="KAK1380590.1"/>
    </source>
</evidence>
<dbReference type="InterPro" id="IPR013087">
    <property type="entry name" value="Znf_C2H2_type"/>
</dbReference>
<dbReference type="EMBL" id="JAUIZM010000006">
    <property type="protein sequence ID" value="KAK1380590.1"/>
    <property type="molecule type" value="Genomic_DNA"/>
</dbReference>
<keyword evidence="4" id="KW-1185">Reference proteome</keyword>
<keyword evidence="1" id="KW-0862">Zinc</keyword>
<proteinExistence type="predicted"/>
<dbReference type="PROSITE" id="PS50157">
    <property type="entry name" value="ZINC_FINGER_C2H2_2"/>
    <property type="match status" value="1"/>
</dbReference>
<evidence type="ECO:0000259" key="2">
    <source>
        <dbReference type="PROSITE" id="PS50157"/>
    </source>
</evidence>
<gene>
    <name evidence="3" type="ORF">POM88_027334</name>
</gene>
<accession>A0AAD8IAS4</accession>
<dbReference type="Gene3D" id="3.30.160.60">
    <property type="entry name" value="Classic Zinc Finger"/>
    <property type="match status" value="1"/>
</dbReference>
<comment type="caution">
    <text evidence="3">The sequence shown here is derived from an EMBL/GenBank/DDBJ whole genome shotgun (WGS) entry which is preliminary data.</text>
</comment>
<protein>
    <recommendedName>
        <fullName evidence="2">C2H2-type domain-containing protein</fullName>
    </recommendedName>
</protein>
<reference evidence="3" key="1">
    <citation type="submission" date="2023-02" db="EMBL/GenBank/DDBJ databases">
        <title>Genome of toxic invasive species Heracleum sosnowskyi carries increased number of genes despite the absence of recent whole-genome duplications.</title>
        <authorList>
            <person name="Schelkunov M."/>
            <person name="Shtratnikova V."/>
            <person name="Makarenko M."/>
            <person name="Klepikova A."/>
            <person name="Omelchenko D."/>
            <person name="Novikova G."/>
            <person name="Obukhova E."/>
            <person name="Bogdanov V."/>
            <person name="Penin A."/>
            <person name="Logacheva M."/>
        </authorList>
    </citation>
    <scope>NUCLEOTIDE SEQUENCE</scope>
    <source>
        <strain evidence="3">Hsosn_3</strain>
        <tissue evidence="3">Leaf</tissue>
    </source>
</reference>
<dbReference type="AlphaFoldDB" id="A0AAD8IAS4"/>
<keyword evidence="1" id="KW-0479">Metal-binding</keyword>
<evidence type="ECO:0000313" key="4">
    <source>
        <dbReference type="Proteomes" id="UP001237642"/>
    </source>
</evidence>
<dbReference type="GO" id="GO:0008270">
    <property type="term" value="F:zinc ion binding"/>
    <property type="evidence" value="ECO:0007669"/>
    <property type="project" value="UniProtKB-KW"/>
</dbReference>